<feature type="domain" description="BTB" evidence="2">
    <location>
        <begin position="54"/>
        <end position="111"/>
    </location>
</feature>
<evidence type="ECO:0000256" key="1">
    <source>
        <dbReference type="SAM" id="MobiDB-lite"/>
    </source>
</evidence>
<dbReference type="AlphaFoldDB" id="A0A815DIY7"/>
<evidence type="ECO:0000313" key="3">
    <source>
        <dbReference type="EMBL" id="CAF0824799.1"/>
    </source>
</evidence>
<dbReference type="PROSITE" id="PS50097">
    <property type="entry name" value="BTB"/>
    <property type="match status" value="1"/>
</dbReference>
<dbReference type="Pfam" id="PF00651">
    <property type="entry name" value="BTB"/>
    <property type="match status" value="1"/>
</dbReference>
<evidence type="ECO:0000259" key="2">
    <source>
        <dbReference type="PROSITE" id="PS50097"/>
    </source>
</evidence>
<sequence>MHLTTGTNSLNKKQANANLKRSRSMNMHNIPSKYFKPTIKINAHEYFSQERPFANVKINFQQQIIWCDKALLAAASPILCEQLLKLPPKDEYLTLNDIQLDEFLLLLEFIYPLFNPEINEQNISTLIKLSHRFQFVVLKQACQLYVMKYLNTIRYVFNKCQKSEAEGESFVNNHIDENTNENDSLKKHDLIEFDDGTCIDAYNIVLNLCRWLKVYFYENNFNISQSIVSILRQISIENLNRIMNMVAINDEIKVYAFKERAEYLENLHQMKHVA</sequence>
<protein>
    <recommendedName>
        <fullName evidence="2">BTB domain-containing protein</fullName>
    </recommendedName>
</protein>
<reference evidence="4" key="1">
    <citation type="submission" date="2021-02" db="EMBL/GenBank/DDBJ databases">
        <authorList>
            <person name="Nowell W R."/>
        </authorList>
    </citation>
    <scope>NUCLEOTIDE SEQUENCE</scope>
</reference>
<dbReference type="SMART" id="SM00225">
    <property type="entry name" value="BTB"/>
    <property type="match status" value="1"/>
</dbReference>
<dbReference type="Proteomes" id="UP000663828">
    <property type="component" value="Unassembled WGS sequence"/>
</dbReference>
<dbReference type="OrthoDB" id="409824at2759"/>
<evidence type="ECO:0000313" key="5">
    <source>
        <dbReference type="Proteomes" id="UP000663828"/>
    </source>
</evidence>
<dbReference type="EMBL" id="CAJNOJ010000017">
    <property type="protein sequence ID" value="CAF0824799.1"/>
    <property type="molecule type" value="Genomic_DNA"/>
</dbReference>
<keyword evidence="5" id="KW-1185">Reference proteome</keyword>
<feature type="region of interest" description="Disordered" evidence="1">
    <location>
        <begin position="1"/>
        <end position="22"/>
    </location>
</feature>
<dbReference type="InterPro" id="IPR000210">
    <property type="entry name" value="BTB/POZ_dom"/>
</dbReference>
<proteinExistence type="predicted"/>
<dbReference type="Proteomes" id="UP000663852">
    <property type="component" value="Unassembled WGS sequence"/>
</dbReference>
<dbReference type="InterPro" id="IPR011333">
    <property type="entry name" value="SKP1/BTB/POZ_sf"/>
</dbReference>
<organism evidence="4 5">
    <name type="scientific">Adineta ricciae</name>
    <name type="common">Rotifer</name>
    <dbReference type="NCBI Taxonomy" id="249248"/>
    <lineage>
        <taxon>Eukaryota</taxon>
        <taxon>Metazoa</taxon>
        <taxon>Spiralia</taxon>
        <taxon>Gnathifera</taxon>
        <taxon>Rotifera</taxon>
        <taxon>Eurotatoria</taxon>
        <taxon>Bdelloidea</taxon>
        <taxon>Adinetida</taxon>
        <taxon>Adinetidae</taxon>
        <taxon>Adineta</taxon>
    </lineage>
</organism>
<evidence type="ECO:0000313" key="4">
    <source>
        <dbReference type="EMBL" id="CAF1301560.1"/>
    </source>
</evidence>
<gene>
    <name evidence="3" type="ORF">EDS130_LOCUS6031</name>
    <name evidence="4" type="ORF">XAT740_LOCUS28891</name>
</gene>
<dbReference type="SUPFAM" id="SSF54695">
    <property type="entry name" value="POZ domain"/>
    <property type="match status" value="1"/>
</dbReference>
<accession>A0A815DIY7</accession>
<dbReference type="EMBL" id="CAJNOR010002489">
    <property type="protein sequence ID" value="CAF1301560.1"/>
    <property type="molecule type" value="Genomic_DNA"/>
</dbReference>
<comment type="caution">
    <text evidence="4">The sequence shown here is derived from an EMBL/GenBank/DDBJ whole genome shotgun (WGS) entry which is preliminary data.</text>
</comment>
<dbReference type="Gene3D" id="3.30.710.10">
    <property type="entry name" value="Potassium Channel Kv1.1, Chain A"/>
    <property type="match status" value="1"/>
</dbReference>
<name>A0A815DIY7_ADIRI</name>